<dbReference type="Gene3D" id="2.30.33.40">
    <property type="entry name" value="GroES chaperonin"/>
    <property type="match status" value="1"/>
</dbReference>
<proteinExistence type="inferred from homology"/>
<name>A0A221S477_9VIRU</name>
<dbReference type="GO" id="GO:0051087">
    <property type="term" value="F:protein-folding chaperone binding"/>
    <property type="evidence" value="ECO:0007669"/>
    <property type="project" value="TreeGrafter"/>
</dbReference>
<dbReference type="PRINTS" id="PR00297">
    <property type="entry name" value="CHAPERONIN10"/>
</dbReference>
<evidence type="ECO:0000256" key="2">
    <source>
        <dbReference type="ARBA" id="ARBA00023186"/>
    </source>
</evidence>
<keyword evidence="2" id="KW-0143">Chaperone</keyword>
<dbReference type="GO" id="GO:0005524">
    <property type="term" value="F:ATP binding"/>
    <property type="evidence" value="ECO:0007669"/>
    <property type="project" value="InterPro"/>
</dbReference>
<dbReference type="InterPro" id="IPR020818">
    <property type="entry name" value="Chaperonin_GroES"/>
</dbReference>
<comment type="similarity">
    <text evidence="1">Belongs to the GroES chaperonin family.</text>
</comment>
<dbReference type="SUPFAM" id="SSF50129">
    <property type="entry name" value="GroES-like"/>
    <property type="match status" value="1"/>
</dbReference>
<evidence type="ECO:0000313" key="3">
    <source>
        <dbReference type="EMBL" id="ASN63756.1"/>
    </source>
</evidence>
<dbReference type="GO" id="GO:0046872">
    <property type="term" value="F:metal ion binding"/>
    <property type="evidence" value="ECO:0007669"/>
    <property type="project" value="TreeGrafter"/>
</dbReference>
<protein>
    <submittedName>
        <fullName evidence="3">Co-chaperonin GroES</fullName>
    </submittedName>
</protein>
<dbReference type="GO" id="GO:0044183">
    <property type="term" value="F:protein folding chaperone"/>
    <property type="evidence" value="ECO:0007669"/>
    <property type="project" value="InterPro"/>
</dbReference>
<reference evidence="3" key="1">
    <citation type="submission" date="2016-03" db="EMBL/GenBank/DDBJ databases">
        <title>Novel chaperonins are prevalent in the virioplankton and link to viral biology and ecology.</title>
        <authorList>
            <person name="Marine R.L."/>
            <person name="Nasko D.J."/>
            <person name="Polson S.W."/>
            <person name="Wommack K.E."/>
        </authorList>
    </citation>
    <scope>NUCLEOTIDE SEQUENCE</scope>
</reference>
<organism evidence="3">
    <name type="scientific">uncultured virus</name>
    <dbReference type="NCBI Taxonomy" id="340016"/>
    <lineage>
        <taxon>Viruses</taxon>
        <taxon>environmental samples</taxon>
    </lineage>
</organism>
<sequence length="105" mass="11566">MIKAAGYRVLVKKDELETTTESGIVLAVDEKLEKHKLNTGTVVDVGPNAFKAFSSDYTGEPWCKPGDRVIFSRYAGVIVTDPVDNEEYTLLNDDDISAIIVENSK</sequence>
<dbReference type="GO" id="GO:0051082">
    <property type="term" value="F:unfolded protein binding"/>
    <property type="evidence" value="ECO:0007669"/>
    <property type="project" value="TreeGrafter"/>
</dbReference>
<accession>A0A221S477</accession>
<dbReference type="PANTHER" id="PTHR10772:SF58">
    <property type="entry name" value="CO-CHAPERONIN GROES"/>
    <property type="match status" value="1"/>
</dbReference>
<gene>
    <name evidence="3" type="primary">groES</name>
</gene>
<evidence type="ECO:0000256" key="1">
    <source>
        <dbReference type="ARBA" id="ARBA00006975"/>
    </source>
</evidence>
<dbReference type="SMART" id="SM00883">
    <property type="entry name" value="Cpn10"/>
    <property type="match status" value="1"/>
</dbReference>
<dbReference type="InterPro" id="IPR037124">
    <property type="entry name" value="Chaperonin_GroES_sf"/>
</dbReference>
<dbReference type="CDD" id="cd00320">
    <property type="entry name" value="cpn10"/>
    <property type="match status" value="1"/>
</dbReference>
<dbReference type="PANTHER" id="PTHR10772">
    <property type="entry name" value="10 KDA HEAT SHOCK PROTEIN"/>
    <property type="match status" value="1"/>
</dbReference>
<dbReference type="Pfam" id="PF00166">
    <property type="entry name" value="Cpn10"/>
    <property type="match status" value="1"/>
</dbReference>
<dbReference type="EMBL" id="KU971162">
    <property type="protein sequence ID" value="ASN63756.1"/>
    <property type="molecule type" value="Genomic_DNA"/>
</dbReference>
<dbReference type="InterPro" id="IPR011032">
    <property type="entry name" value="GroES-like_sf"/>
</dbReference>